<protein>
    <submittedName>
        <fullName evidence="1">Uncharacterized protein</fullName>
    </submittedName>
</protein>
<name>A0ACC2S5G6_9FUNG</name>
<sequence>MPPAISTMPHRCDHCARSKTKCSRESPACTACRNAGRQCQYTRQMKNKKRLVPEIERHLFSFKLTTLAQTPTLPSIRDKKWLFAE</sequence>
<reference evidence="1" key="1">
    <citation type="submission" date="2022-04" db="EMBL/GenBank/DDBJ databases">
        <title>Genome of the entomopathogenic fungus Entomophthora muscae.</title>
        <authorList>
            <person name="Elya C."/>
            <person name="Lovett B.R."/>
            <person name="Lee E."/>
            <person name="Macias A.M."/>
            <person name="Hajek A.E."/>
            <person name="De Bivort B.L."/>
            <person name="Kasson M.T."/>
            <person name="De Fine Licht H.H."/>
            <person name="Stajich J.E."/>
        </authorList>
    </citation>
    <scope>NUCLEOTIDE SEQUENCE</scope>
    <source>
        <strain evidence="1">Berkeley</strain>
    </source>
</reference>
<gene>
    <name evidence="1" type="ORF">DSO57_1021393</name>
</gene>
<evidence type="ECO:0000313" key="2">
    <source>
        <dbReference type="Proteomes" id="UP001165960"/>
    </source>
</evidence>
<dbReference type="Proteomes" id="UP001165960">
    <property type="component" value="Unassembled WGS sequence"/>
</dbReference>
<keyword evidence="2" id="KW-1185">Reference proteome</keyword>
<accession>A0ACC2S5G6</accession>
<comment type="caution">
    <text evidence="1">The sequence shown here is derived from an EMBL/GenBank/DDBJ whole genome shotgun (WGS) entry which is preliminary data.</text>
</comment>
<proteinExistence type="predicted"/>
<organism evidence="1 2">
    <name type="scientific">Entomophthora muscae</name>
    <dbReference type="NCBI Taxonomy" id="34485"/>
    <lineage>
        <taxon>Eukaryota</taxon>
        <taxon>Fungi</taxon>
        <taxon>Fungi incertae sedis</taxon>
        <taxon>Zoopagomycota</taxon>
        <taxon>Entomophthoromycotina</taxon>
        <taxon>Entomophthoromycetes</taxon>
        <taxon>Entomophthorales</taxon>
        <taxon>Entomophthoraceae</taxon>
        <taxon>Entomophthora</taxon>
    </lineage>
</organism>
<dbReference type="EMBL" id="QTSX02005783">
    <property type="protein sequence ID" value="KAJ9057574.1"/>
    <property type="molecule type" value="Genomic_DNA"/>
</dbReference>
<evidence type="ECO:0000313" key="1">
    <source>
        <dbReference type="EMBL" id="KAJ9057574.1"/>
    </source>
</evidence>